<sequence>MKEICSMHCSRHRFREIALLSLLFAATAASAFAQISRPFVDRDLAQPEPQVTRSEYQFQHFLLNRIPPLPSPASSGQWTSQEAQLRKHILDDVIFHGWPAAWVSSAPKFEETGVIETDHGYRIHKLRYEIVPGFTSTALLYEPLKITGKVPAILNLLGHEPDAISVEYEQKRCINFAKRGIIALDMGWVGFGELAQPENAHDYASLLNLAGADAAGFFYLSMRRGLDYLAGLQNVDADRLGVTGLSGGGWQTVVLSALDPRVAVSVEVAGIGSRESNMTHPSDTDEIEEDAPDLMQAADYPELIAMRAPRPSLLIHNATDSCCFRAPMVEPYIYTAVRPFFQLFGATSDFAWHTNHDPGTHNYQLDNRQQAYHFFTEQFELPVADEEIYSDDEIRTPQALAVGLPQDNLTLVSLGRELASQIHREPIPANPASDKTWAEAQRKKLASVVRYEPVTVQNALRETNGKAFDFKTLTYRFDFSNGLSASGLWFREEAAPENAPATIVLDDRGRADAGAIVARHVDRGEQVLALDLLFQSPDLTHSTAWALLADSSGARPLGLEAAQLIAAAKWLHAATGRPVEVQTSGMRSQVVAQIAAALAPSEFSTVVSRNAIRSLGYLFDAPVPFRSAPELFCLDLYRYFDIDVLTALASPDTVSVLNVISK</sequence>
<proteinExistence type="predicted"/>
<dbReference type="PANTHER" id="PTHR22946:SF8">
    <property type="entry name" value="ACETYL XYLAN ESTERASE DOMAIN-CONTAINING PROTEIN"/>
    <property type="match status" value="1"/>
</dbReference>
<feature type="domain" description="Acetyl xylan esterase" evidence="2">
    <location>
        <begin position="122"/>
        <end position="264"/>
    </location>
</feature>
<reference evidence="3 4" key="1">
    <citation type="submission" date="2018-08" db="EMBL/GenBank/DDBJ databases">
        <title>Acidipila sp. 4G-K13, an acidobacterium isolated from forest soil.</title>
        <authorList>
            <person name="Gao Z.-H."/>
            <person name="Qiu L.-H."/>
        </authorList>
    </citation>
    <scope>NUCLEOTIDE SEQUENCE [LARGE SCALE GENOMIC DNA]</scope>
    <source>
        <strain evidence="3 4">4G-K13</strain>
    </source>
</reference>
<evidence type="ECO:0000313" key="4">
    <source>
        <dbReference type="Proteomes" id="UP000264702"/>
    </source>
</evidence>
<dbReference type="InterPro" id="IPR050261">
    <property type="entry name" value="FrsA_esterase"/>
</dbReference>
<feature type="signal peptide" evidence="1">
    <location>
        <begin position="1"/>
        <end position="33"/>
    </location>
</feature>
<dbReference type="InterPro" id="IPR008391">
    <property type="entry name" value="AXE1_dom"/>
</dbReference>
<protein>
    <recommendedName>
        <fullName evidence="2">Acetyl xylan esterase domain-containing protein</fullName>
    </recommendedName>
</protein>
<feature type="chain" id="PRO_5016589075" description="Acetyl xylan esterase domain-containing protein" evidence="1">
    <location>
        <begin position="34"/>
        <end position="662"/>
    </location>
</feature>
<dbReference type="Proteomes" id="UP000264702">
    <property type="component" value="Unassembled WGS sequence"/>
</dbReference>
<dbReference type="SUPFAM" id="SSF53474">
    <property type="entry name" value="alpha/beta-Hydrolases"/>
    <property type="match status" value="1"/>
</dbReference>
<dbReference type="InterPro" id="IPR029058">
    <property type="entry name" value="AB_hydrolase_fold"/>
</dbReference>
<keyword evidence="4" id="KW-1185">Reference proteome</keyword>
<dbReference type="RefSeq" id="WP_117302052.1">
    <property type="nucleotide sequence ID" value="NZ_QVQT02000006.1"/>
</dbReference>
<keyword evidence="1" id="KW-0732">Signal</keyword>
<dbReference type="PANTHER" id="PTHR22946">
    <property type="entry name" value="DIENELACTONE HYDROLASE DOMAIN-CONTAINING PROTEIN-RELATED"/>
    <property type="match status" value="1"/>
</dbReference>
<comment type="caution">
    <text evidence="3">The sequence shown here is derived from an EMBL/GenBank/DDBJ whole genome shotgun (WGS) entry which is preliminary data.</text>
</comment>
<name>A0A372IJY9_9BACT</name>
<dbReference type="AlphaFoldDB" id="A0A372IJY9"/>
<organism evidence="3 4">
    <name type="scientific">Paracidobacterium acidisoli</name>
    <dbReference type="NCBI Taxonomy" id="2303751"/>
    <lineage>
        <taxon>Bacteria</taxon>
        <taxon>Pseudomonadati</taxon>
        <taxon>Acidobacteriota</taxon>
        <taxon>Terriglobia</taxon>
        <taxon>Terriglobales</taxon>
        <taxon>Acidobacteriaceae</taxon>
        <taxon>Paracidobacterium</taxon>
    </lineage>
</organism>
<dbReference type="Pfam" id="PF05448">
    <property type="entry name" value="AXE1"/>
    <property type="match status" value="1"/>
</dbReference>
<accession>A0A372IJY9</accession>
<gene>
    <name evidence="3" type="ORF">D0Y96_16325</name>
</gene>
<evidence type="ECO:0000259" key="2">
    <source>
        <dbReference type="Pfam" id="PF05448"/>
    </source>
</evidence>
<evidence type="ECO:0000256" key="1">
    <source>
        <dbReference type="SAM" id="SignalP"/>
    </source>
</evidence>
<evidence type="ECO:0000313" key="3">
    <source>
        <dbReference type="EMBL" id="RFU15256.1"/>
    </source>
</evidence>
<dbReference type="EMBL" id="QVQT01000006">
    <property type="protein sequence ID" value="RFU15256.1"/>
    <property type="molecule type" value="Genomic_DNA"/>
</dbReference>
<dbReference type="Gene3D" id="3.40.50.1820">
    <property type="entry name" value="alpha/beta hydrolase"/>
    <property type="match status" value="1"/>
</dbReference>